<accession>A0ABT4J360</accession>
<proteinExistence type="predicted"/>
<keyword evidence="1" id="KW-0732">Signal</keyword>
<dbReference type="RefSeq" id="WP_268941047.1">
    <property type="nucleotide sequence ID" value="NZ_JAPTYD010000004.1"/>
</dbReference>
<evidence type="ECO:0008006" key="4">
    <source>
        <dbReference type="Google" id="ProtNLM"/>
    </source>
</evidence>
<keyword evidence="3" id="KW-1185">Reference proteome</keyword>
<dbReference type="EMBL" id="JAPTYD010000004">
    <property type="protein sequence ID" value="MCZ0961047.1"/>
    <property type="molecule type" value="Genomic_DNA"/>
</dbReference>
<comment type="caution">
    <text evidence="2">The sequence shown here is derived from an EMBL/GenBank/DDBJ whole genome shotgun (WGS) entry which is preliminary data.</text>
</comment>
<organism evidence="2 3">
    <name type="scientific">Paracoccus benzoatiresistens</name>
    <dbReference type="NCBI Taxonomy" id="2997341"/>
    <lineage>
        <taxon>Bacteria</taxon>
        <taxon>Pseudomonadati</taxon>
        <taxon>Pseudomonadota</taxon>
        <taxon>Alphaproteobacteria</taxon>
        <taxon>Rhodobacterales</taxon>
        <taxon>Paracoccaceae</taxon>
        <taxon>Paracoccus</taxon>
    </lineage>
</organism>
<name>A0ABT4J360_9RHOB</name>
<dbReference type="Proteomes" id="UP001149822">
    <property type="component" value="Unassembled WGS sequence"/>
</dbReference>
<feature type="signal peptide" evidence="1">
    <location>
        <begin position="1"/>
        <end position="21"/>
    </location>
</feature>
<protein>
    <recommendedName>
        <fullName evidence="4">Acyloxyacyl hydrolase</fullName>
    </recommendedName>
</protein>
<feature type="chain" id="PRO_5046114635" description="Acyloxyacyl hydrolase" evidence="1">
    <location>
        <begin position="22"/>
        <end position="198"/>
    </location>
</feature>
<sequence>MKKLKLAGAALCLIMAQPLSAQEEKQLHERNIFVFTGRMMDEDIGQSLNVLGGDYEDNYITGLGYQDFFLRARRIDIGYELGAAKRYGDDSTAEIWAGLVARVEDIHLAENLFFSPSIVIGLSHVDAIHAGREERLEEKYEGDASLVFYFSPEIDFKLSPQSRYSFFWRLHHRSGAWRTLGNMKGASNANVFGIRMRF</sequence>
<reference evidence="2" key="1">
    <citation type="submission" date="2022-12" db="EMBL/GenBank/DDBJ databases">
        <title>Paracoccus sp. EF6 isolated from a lake water.</title>
        <authorList>
            <person name="Liu H."/>
        </authorList>
    </citation>
    <scope>NUCLEOTIDE SEQUENCE</scope>
    <source>
        <strain evidence="2">EF6</strain>
    </source>
</reference>
<gene>
    <name evidence="2" type="ORF">OU682_05375</name>
</gene>
<evidence type="ECO:0000313" key="2">
    <source>
        <dbReference type="EMBL" id="MCZ0961047.1"/>
    </source>
</evidence>
<evidence type="ECO:0000256" key="1">
    <source>
        <dbReference type="SAM" id="SignalP"/>
    </source>
</evidence>
<evidence type="ECO:0000313" key="3">
    <source>
        <dbReference type="Proteomes" id="UP001149822"/>
    </source>
</evidence>